<dbReference type="InterPro" id="IPR029063">
    <property type="entry name" value="SAM-dependent_MTases_sf"/>
</dbReference>
<reference evidence="2 3" key="1">
    <citation type="journal article" date="2015" name="Nature">
        <title>rRNA introns, odd ribosomes, and small enigmatic genomes across a large radiation of phyla.</title>
        <authorList>
            <person name="Brown C.T."/>
            <person name="Hug L.A."/>
            <person name="Thomas B.C."/>
            <person name="Sharon I."/>
            <person name="Castelle C.J."/>
            <person name="Singh A."/>
            <person name="Wilkins M.J."/>
            <person name="Williams K.H."/>
            <person name="Banfield J.F."/>
        </authorList>
    </citation>
    <scope>NUCLEOTIDE SEQUENCE [LARGE SCALE GENOMIC DNA]</scope>
</reference>
<comment type="caution">
    <text evidence="2">The sequence shown here is derived from an EMBL/GenBank/DDBJ whole genome shotgun (WGS) entry which is preliminary data.</text>
</comment>
<accession>A0A0G0DH40</accession>
<evidence type="ECO:0000313" key="2">
    <source>
        <dbReference type="EMBL" id="KKP88086.1"/>
    </source>
</evidence>
<dbReference type="SUPFAM" id="SSF53335">
    <property type="entry name" value="S-adenosyl-L-methionine-dependent methyltransferases"/>
    <property type="match status" value="1"/>
</dbReference>
<gene>
    <name evidence="2" type="ORF">UR93_C0022G0001</name>
</gene>
<evidence type="ECO:0000313" key="3">
    <source>
        <dbReference type="Proteomes" id="UP000034316"/>
    </source>
</evidence>
<dbReference type="GO" id="GO:0008757">
    <property type="term" value="F:S-adenosylmethionine-dependent methyltransferase activity"/>
    <property type="evidence" value="ECO:0007669"/>
    <property type="project" value="InterPro"/>
</dbReference>
<feature type="domain" description="Methyltransferase type 11" evidence="1">
    <location>
        <begin position="118"/>
        <end position="167"/>
    </location>
</feature>
<dbReference type="STRING" id="1618333.UR93_C0022G0001"/>
<sequence>MNIIEIFPKLYRSVYRFTYSINPRIISQKNVFCPCCSWSGKQFLPFGNPKRTNVQCPRCKSVERHRLYYLFLKEYLNKLLNKSIQVLHISPEKSLKKLFCSYPNIKYLSIDISPFKAMRRENVESLSFSNHSFDLIFCSHVLEHIKNDQKALTEIKRVLKPNGLAIIQVPIKDYFRGKKIIQTIEETEPLNPKQREINFGQADHQRLYGRDFYQRLIKSGFKIKIIKFANKLPKSTLKEQVLLPKVKNCSSTEGWINLCYNRNND</sequence>
<name>A0A0G0DH40_9BACT</name>
<dbReference type="Gene3D" id="3.40.50.150">
    <property type="entry name" value="Vaccinia Virus protein VP39"/>
    <property type="match status" value="1"/>
</dbReference>
<dbReference type="EMBL" id="LBRB01000022">
    <property type="protein sequence ID" value="KKP88086.1"/>
    <property type="molecule type" value="Genomic_DNA"/>
</dbReference>
<organism evidence="2 3">
    <name type="scientific">Berkelbacteria bacterium GW2011_GWA2_35_9</name>
    <dbReference type="NCBI Taxonomy" id="1618333"/>
    <lineage>
        <taxon>Bacteria</taxon>
        <taxon>Candidatus Berkelbacteria</taxon>
    </lineage>
</organism>
<dbReference type="AlphaFoldDB" id="A0A0G0DH40"/>
<evidence type="ECO:0000259" key="1">
    <source>
        <dbReference type="Pfam" id="PF08241"/>
    </source>
</evidence>
<dbReference type="Proteomes" id="UP000034316">
    <property type="component" value="Unassembled WGS sequence"/>
</dbReference>
<dbReference type="Pfam" id="PF08241">
    <property type="entry name" value="Methyltransf_11"/>
    <property type="match status" value="1"/>
</dbReference>
<dbReference type="CDD" id="cd02440">
    <property type="entry name" value="AdoMet_MTases"/>
    <property type="match status" value="1"/>
</dbReference>
<dbReference type="InterPro" id="IPR013216">
    <property type="entry name" value="Methyltransf_11"/>
</dbReference>
<protein>
    <recommendedName>
        <fullName evidence="1">Methyltransferase type 11 domain-containing protein</fullName>
    </recommendedName>
</protein>
<proteinExistence type="predicted"/>